<evidence type="ECO:0000313" key="2">
    <source>
        <dbReference type="Proteomes" id="UP001206925"/>
    </source>
</evidence>
<evidence type="ECO:0000313" key="1">
    <source>
        <dbReference type="EMBL" id="KAI7737491.1"/>
    </source>
</evidence>
<protein>
    <submittedName>
        <fullName evidence="1">Uncharacterized protein</fullName>
    </submittedName>
</protein>
<gene>
    <name evidence="1" type="ORF">M8C21_015678</name>
</gene>
<reference evidence="1" key="1">
    <citation type="submission" date="2022-06" db="EMBL/GenBank/DDBJ databases">
        <title>Uncovering the hologenomic basis of an extraordinary plant invasion.</title>
        <authorList>
            <person name="Bieker V.C."/>
            <person name="Martin M.D."/>
            <person name="Gilbert T."/>
            <person name="Hodgins K."/>
            <person name="Battlay P."/>
            <person name="Petersen B."/>
            <person name="Wilson J."/>
        </authorList>
    </citation>
    <scope>NUCLEOTIDE SEQUENCE</scope>
    <source>
        <strain evidence="1">AA19_3_7</strain>
        <tissue evidence="1">Leaf</tissue>
    </source>
</reference>
<accession>A0AAD5C8W1</accession>
<dbReference type="Proteomes" id="UP001206925">
    <property type="component" value="Unassembled WGS sequence"/>
</dbReference>
<name>A0AAD5C8W1_AMBAR</name>
<comment type="caution">
    <text evidence="1">The sequence shown here is derived from an EMBL/GenBank/DDBJ whole genome shotgun (WGS) entry which is preliminary data.</text>
</comment>
<organism evidence="1 2">
    <name type="scientific">Ambrosia artemisiifolia</name>
    <name type="common">Common ragweed</name>
    <dbReference type="NCBI Taxonomy" id="4212"/>
    <lineage>
        <taxon>Eukaryota</taxon>
        <taxon>Viridiplantae</taxon>
        <taxon>Streptophyta</taxon>
        <taxon>Embryophyta</taxon>
        <taxon>Tracheophyta</taxon>
        <taxon>Spermatophyta</taxon>
        <taxon>Magnoliopsida</taxon>
        <taxon>eudicotyledons</taxon>
        <taxon>Gunneridae</taxon>
        <taxon>Pentapetalae</taxon>
        <taxon>asterids</taxon>
        <taxon>campanulids</taxon>
        <taxon>Asterales</taxon>
        <taxon>Asteraceae</taxon>
        <taxon>Asteroideae</taxon>
        <taxon>Heliantheae alliance</taxon>
        <taxon>Heliantheae</taxon>
        <taxon>Ambrosia</taxon>
    </lineage>
</organism>
<dbReference type="EMBL" id="JAMZMK010009008">
    <property type="protein sequence ID" value="KAI7737491.1"/>
    <property type="molecule type" value="Genomic_DNA"/>
</dbReference>
<dbReference type="AlphaFoldDB" id="A0AAD5C8W1"/>
<sequence length="102" mass="11393">ARWSAYFHGPRGLADSKGASTKILKPPMSDECDRVDVVVVITVARGDISWWDLPTCCWDGTSRMQKPKKLDDPSRFHTLGVKILDDLYASNRNTTSAYCKSS</sequence>
<keyword evidence="2" id="KW-1185">Reference proteome</keyword>
<feature type="non-terminal residue" evidence="1">
    <location>
        <position position="1"/>
    </location>
</feature>
<proteinExistence type="predicted"/>